<evidence type="ECO:0000313" key="6">
    <source>
        <dbReference type="EnsemblPlants" id="ORUFI01G40290.1"/>
    </source>
</evidence>
<dbReference type="SUPFAM" id="SSF50630">
    <property type="entry name" value="Acid proteases"/>
    <property type="match status" value="1"/>
</dbReference>
<evidence type="ECO:0000256" key="3">
    <source>
        <dbReference type="ARBA" id="ARBA00022801"/>
    </source>
</evidence>
<evidence type="ECO:0000313" key="7">
    <source>
        <dbReference type="Proteomes" id="UP000008022"/>
    </source>
</evidence>
<keyword evidence="2" id="KW-0645">Protease</keyword>
<evidence type="ECO:0000256" key="2">
    <source>
        <dbReference type="ARBA" id="ARBA00022670"/>
    </source>
</evidence>
<dbReference type="STRING" id="4529.A0A0E0N4U3"/>
<dbReference type="InterPro" id="IPR051708">
    <property type="entry name" value="Plant_Aspart_Prot_A1"/>
</dbReference>
<dbReference type="InterPro" id="IPR021109">
    <property type="entry name" value="Peptidase_aspartic_dom_sf"/>
</dbReference>
<organism evidence="6 7">
    <name type="scientific">Oryza rufipogon</name>
    <name type="common">Brownbeard rice</name>
    <name type="synonym">Asian wild rice</name>
    <dbReference type="NCBI Taxonomy" id="4529"/>
    <lineage>
        <taxon>Eukaryota</taxon>
        <taxon>Viridiplantae</taxon>
        <taxon>Streptophyta</taxon>
        <taxon>Embryophyta</taxon>
        <taxon>Tracheophyta</taxon>
        <taxon>Spermatophyta</taxon>
        <taxon>Magnoliopsida</taxon>
        <taxon>Liliopsida</taxon>
        <taxon>Poales</taxon>
        <taxon>Poaceae</taxon>
        <taxon>BOP clade</taxon>
        <taxon>Oryzoideae</taxon>
        <taxon>Oryzeae</taxon>
        <taxon>Oryzinae</taxon>
        <taxon>Oryza</taxon>
    </lineage>
</organism>
<keyword evidence="7" id="KW-1185">Reference proteome</keyword>
<accession>A0A0E0N4U3</accession>
<evidence type="ECO:0000256" key="4">
    <source>
        <dbReference type="SAM" id="MobiDB-lite"/>
    </source>
</evidence>
<evidence type="ECO:0000259" key="5">
    <source>
        <dbReference type="Pfam" id="PF14543"/>
    </source>
</evidence>
<dbReference type="Pfam" id="PF14543">
    <property type="entry name" value="TAXi_N"/>
    <property type="match status" value="1"/>
</dbReference>
<dbReference type="Gramene" id="ORUFI01G40290.1">
    <property type="protein sequence ID" value="ORUFI01G40290.1"/>
    <property type="gene ID" value="ORUFI01G40290"/>
</dbReference>
<dbReference type="Proteomes" id="UP000008022">
    <property type="component" value="Unassembled WGS sequence"/>
</dbReference>
<dbReference type="PANTHER" id="PTHR47967">
    <property type="entry name" value="OS07G0603500 PROTEIN-RELATED"/>
    <property type="match status" value="1"/>
</dbReference>
<dbReference type="EnsemblPlants" id="ORUFI01G40290.1">
    <property type="protein sequence ID" value="ORUFI01G40290.1"/>
    <property type="gene ID" value="ORUFI01G40290"/>
</dbReference>
<evidence type="ECO:0000256" key="1">
    <source>
        <dbReference type="ARBA" id="ARBA00007447"/>
    </source>
</evidence>
<dbReference type="Gene3D" id="2.40.70.10">
    <property type="entry name" value="Acid Proteases"/>
    <property type="match status" value="1"/>
</dbReference>
<dbReference type="PANTHER" id="PTHR47967:SF112">
    <property type="entry name" value="OS10G0447300 PROTEIN"/>
    <property type="match status" value="1"/>
</dbReference>
<dbReference type="AlphaFoldDB" id="A0A0E0N4U3"/>
<keyword evidence="3" id="KW-0378">Hydrolase</keyword>
<feature type="region of interest" description="Disordered" evidence="4">
    <location>
        <begin position="355"/>
        <end position="374"/>
    </location>
</feature>
<reference evidence="6" key="2">
    <citation type="submission" date="2015-06" db="UniProtKB">
        <authorList>
            <consortium name="EnsemblPlants"/>
        </authorList>
    </citation>
    <scope>IDENTIFICATION</scope>
</reference>
<proteinExistence type="inferred from homology"/>
<dbReference type="InterPro" id="IPR032861">
    <property type="entry name" value="TAXi_N"/>
</dbReference>
<sequence>MVATSDAAAVGGGAAGGQWGRGGGGRSAARAPPPAATHDHEAAVKFGGSTATAGSFPADGLVGLGGGAVSLVMQLGGAASLGRRFSYCLVPHSVNTSSALNFGALANVTEPGAASTPLVAGDVDTYYTVVLDSVKVGNKTVASAASLRIIVDSGDAMREFRILTNSQLARIEYELLILNDLVCTANRKQTEQASPDLTLEFGGGAEAGERVRDGAAADAVPGDRGDNGAAAGLHVTDPAPPCGVRSRPIPSFASQIPPAAAAVFASFIISLLRRLLPSSLPNPPFQKRETKFLGEEEKNPAMESKAEALAAAAAAAAAAASAASTGGGHACGGWETPKREECRIPATLPCPAAPRKAVPDFGKRRGPPKNGYFQPPDLEALFALAPRRQASSCA</sequence>
<dbReference type="GO" id="GO:0008233">
    <property type="term" value="F:peptidase activity"/>
    <property type="evidence" value="ECO:0007669"/>
    <property type="project" value="UniProtKB-KW"/>
</dbReference>
<feature type="region of interest" description="Disordered" evidence="4">
    <location>
        <begin position="1"/>
        <end position="39"/>
    </location>
</feature>
<feature type="compositionally biased region" description="Gly residues" evidence="4">
    <location>
        <begin position="10"/>
        <end position="26"/>
    </location>
</feature>
<protein>
    <recommendedName>
        <fullName evidence="5">Xylanase inhibitor N-terminal domain-containing protein</fullName>
    </recommendedName>
</protein>
<dbReference type="GO" id="GO:0006508">
    <property type="term" value="P:proteolysis"/>
    <property type="evidence" value="ECO:0007669"/>
    <property type="project" value="UniProtKB-KW"/>
</dbReference>
<name>A0A0E0N4U3_ORYRU</name>
<reference evidence="7" key="1">
    <citation type="submission" date="2013-06" db="EMBL/GenBank/DDBJ databases">
        <authorList>
            <person name="Zhao Q."/>
        </authorList>
    </citation>
    <scope>NUCLEOTIDE SEQUENCE</scope>
    <source>
        <strain evidence="7">cv. W1943</strain>
    </source>
</reference>
<dbReference type="HOGENOM" id="CLU_856281_0_0_1"/>
<comment type="similarity">
    <text evidence="1">Belongs to the peptidase A1 family.</text>
</comment>
<dbReference type="OMA" id="PFQKRET"/>
<feature type="domain" description="Xylanase inhibitor N-terminal" evidence="5">
    <location>
        <begin position="44"/>
        <end position="103"/>
    </location>
</feature>
<dbReference type="eggNOG" id="KOG1339">
    <property type="taxonomic scope" value="Eukaryota"/>
</dbReference>